<dbReference type="Proteomes" id="UP001589858">
    <property type="component" value="Unassembled WGS sequence"/>
</dbReference>
<protein>
    <submittedName>
        <fullName evidence="2">Uncharacterized protein</fullName>
    </submittedName>
</protein>
<evidence type="ECO:0000313" key="3">
    <source>
        <dbReference type="Proteomes" id="UP001589858"/>
    </source>
</evidence>
<dbReference type="EMBL" id="JBHLTM010000008">
    <property type="protein sequence ID" value="MFC0683201.1"/>
    <property type="molecule type" value="Genomic_DNA"/>
</dbReference>
<keyword evidence="3" id="KW-1185">Reference proteome</keyword>
<gene>
    <name evidence="2" type="ORF">ACFFF8_01200</name>
</gene>
<sequence length="50" mass="5239">MLCRRDDPADALLDRLKGGMVGALIAALFCLFVVPVAAELIAHGTEASAR</sequence>
<comment type="caution">
    <text evidence="2">The sequence shown here is derived from an EMBL/GenBank/DDBJ whole genome shotgun (WGS) entry which is preliminary data.</text>
</comment>
<keyword evidence="1" id="KW-1133">Transmembrane helix</keyword>
<organism evidence="2 3">
    <name type="scientific">Novosphingobium clariflavum</name>
    <dbReference type="NCBI Taxonomy" id="2029884"/>
    <lineage>
        <taxon>Bacteria</taxon>
        <taxon>Pseudomonadati</taxon>
        <taxon>Pseudomonadota</taxon>
        <taxon>Alphaproteobacteria</taxon>
        <taxon>Sphingomonadales</taxon>
        <taxon>Sphingomonadaceae</taxon>
        <taxon>Novosphingobium</taxon>
    </lineage>
</organism>
<evidence type="ECO:0000313" key="2">
    <source>
        <dbReference type="EMBL" id="MFC0683201.1"/>
    </source>
</evidence>
<accession>A0ABV6S1T6</accession>
<proteinExistence type="predicted"/>
<evidence type="ECO:0000256" key="1">
    <source>
        <dbReference type="SAM" id="Phobius"/>
    </source>
</evidence>
<keyword evidence="1" id="KW-0812">Transmembrane</keyword>
<keyword evidence="1" id="KW-0472">Membrane</keyword>
<feature type="transmembrane region" description="Helical" evidence="1">
    <location>
        <begin position="20"/>
        <end position="42"/>
    </location>
</feature>
<name>A0ABV6S1T6_9SPHN</name>
<reference evidence="2 3" key="1">
    <citation type="submission" date="2024-09" db="EMBL/GenBank/DDBJ databases">
        <authorList>
            <person name="Sun Q."/>
            <person name="Mori K."/>
        </authorList>
    </citation>
    <scope>NUCLEOTIDE SEQUENCE [LARGE SCALE GENOMIC DNA]</scope>
    <source>
        <strain evidence="2 3">CICC 11035S</strain>
    </source>
</reference>